<name>A0A4Y2PX17_ARAVE</name>
<accession>A0A4Y2PX17</accession>
<dbReference type="Proteomes" id="UP000499080">
    <property type="component" value="Unassembled WGS sequence"/>
</dbReference>
<feature type="region of interest" description="Disordered" evidence="1">
    <location>
        <begin position="98"/>
        <end position="138"/>
    </location>
</feature>
<protein>
    <submittedName>
        <fullName evidence="2">Uncharacterized protein</fullName>
    </submittedName>
</protein>
<evidence type="ECO:0000313" key="3">
    <source>
        <dbReference type="Proteomes" id="UP000499080"/>
    </source>
</evidence>
<feature type="compositionally biased region" description="Polar residues" evidence="1">
    <location>
        <begin position="192"/>
        <end position="203"/>
    </location>
</feature>
<feature type="compositionally biased region" description="Polar residues" evidence="1">
    <location>
        <begin position="98"/>
        <end position="117"/>
    </location>
</feature>
<reference evidence="2 3" key="1">
    <citation type="journal article" date="2019" name="Sci. Rep.">
        <title>Orb-weaving spider Araneus ventricosus genome elucidates the spidroin gene catalogue.</title>
        <authorList>
            <person name="Kono N."/>
            <person name="Nakamura H."/>
            <person name="Ohtoshi R."/>
            <person name="Moran D.A.P."/>
            <person name="Shinohara A."/>
            <person name="Yoshida Y."/>
            <person name="Fujiwara M."/>
            <person name="Mori M."/>
            <person name="Tomita M."/>
            <person name="Arakawa K."/>
        </authorList>
    </citation>
    <scope>NUCLEOTIDE SEQUENCE [LARGE SCALE GENOMIC DNA]</scope>
</reference>
<gene>
    <name evidence="2" type="ORF">AVEN_10519_1</name>
</gene>
<feature type="compositionally biased region" description="Basic and acidic residues" evidence="1">
    <location>
        <begin position="124"/>
        <end position="136"/>
    </location>
</feature>
<comment type="caution">
    <text evidence="2">The sequence shown here is derived from an EMBL/GenBank/DDBJ whole genome shotgun (WGS) entry which is preliminary data.</text>
</comment>
<dbReference type="EMBL" id="BGPR01012219">
    <property type="protein sequence ID" value="GBN55120.1"/>
    <property type="molecule type" value="Genomic_DNA"/>
</dbReference>
<evidence type="ECO:0000256" key="1">
    <source>
        <dbReference type="SAM" id="MobiDB-lite"/>
    </source>
</evidence>
<feature type="region of interest" description="Disordered" evidence="1">
    <location>
        <begin position="173"/>
        <end position="203"/>
    </location>
</feature>
<proteinExistence type="predicted"/>
<organism evidence="2 3">
    <name type="scientific">Araneus ventricosus</name>
    <name type="common">Orbweaver spider</name>
    <name type="synonym">Epeira ventricosa</name>
    <dbReference type="NCBI Taxonomy" id="182803"/>
    <lineage>
        <taxon>Eukaryota</taxon>
        <taxon>Metazoa</taxon>
        <taxon>Ecdysozoa</taxon>
        <taxon>Arthropoda</taxon>
        <taxon>Chelicerata</taxon>
        <taxon>Arachnida</taxon>
        <taxon>Araneae</taxon>
        <taxon>Araneomorphae</taxon>
        <taxon>Entelegynae</taxon>
        <taxon>Araneoidea</taxon>
        <taxon>Araneidae</taxon>
        <taxon>Araneus</taxon>
    </lineage>
</organism>
<evidence type="ECO:0000313" key="2">
    <source>
        <dbReference type="EMBL" id="GBN55120.1"/>
    </source>
</evidence>
<sequence>MTLKFKNNISFGEARKIVNDTTPKSGISYSTVVKSQFTNVSVNATQTDEFLTKVVCPPLKKLQQSENTVALTKQISLPKSASHTVLSAPAQTATSISIPSGSVTASSDISLPTKSIPTNKPKNKKDTNTLKQEQPKVSKKARAAALKIIKESPSYITNLPASKEFLKISKQKQDYSDDPFLSVHPSDEDLMTTESETNSPPSP</sequence>
<dbReference type="AlphaFoldDB" id="A0A4Y2PX17"/>
<keyword evidence="3" id="KW-1185">Reference proteome</keyword>